<sequence length="426" mass="50221">LQAPLTQNDRPWDRLAKQYYQKCVDEEDLEATGVESVQKLLQQLGGWPVLESYEWKAWNHSWERQLAHVMNRTGVNAMILELAVSHDPLNSSKSIIEIDQPKWGVGSRWPYLAGIHDPIIQNYTSLMIQTAMNIGADRANAEYDMRQAIEFELRLVNFSADEMTRRDPERSNNRYQLWQLHDVYPHIDLVGYIKTVFDGLENVSPNDTIIIREPEYFRRMQKVMRRSSKRVIANYMLWRVIQGYSPFLPRLMREPFYAFKANQTGMSSIPVPDRYKFSPNLPVILTIVMIDMPVGRMYVENYFDQTRAMRKMNDLTKHFKNELIKQLEAVDWMDEGTRKRAILKAEHINYKSGFPSYLFNETYMMDNWQLPETSKLEPLLEFTIRIKLVRVAEELMRLKKPVDRSLWFQGPAQVDAYYAPNLNEMS</sequence>
<dbReference type="InterPro" id="IPR008753">
    <property type="entry name" value="Peptidase_M13_N"/>
</dbReference>
<reference evidence="3" key="1">
    <citation type="submission" date="2016-06" db="UniProtKB">
        <authorList>
            <consortium name="WormBaseParasite"/>
        </authorList>
    </citation>
    <scope>IDENTIFICATION</scope>
</reference>
<dbReference type="CDD" id="cd08662">
    <property type="entry name" value="M13"/>
    <property type="match status" value="1"/>
</dbReference>
<dbReference type="GO" id="GO:0004222">
    <property type="term" value="F:metalloendopeptidase activity"/>
    <property type="evidence" value="ECO:0007669"/>
    <property type="project" value="InterPro"/>
</dbReference>
<dbReference type="GO" id="GO:0016485">
    <property type="term" value="P:protein processing"/>
    <property type="evidence" value="ECO:0007669"/>
    <property type="project" value="TreeGrafter"/>
</dbReference>
<dbReference type="GO" id="GO:0005886">
    <property type="term" value="C:plasma membrane"/>
    <property type="evidence" value="ECO:0007669"/>
    <property type="project" value="TreeGrafter"/>
</dbReference>
<proteinExistence type="inferred from homology"/>
<accession>A0A183CY98</accession>
<dbReference type="PANTHER" id="PTHR11733">
    <property type="entry name" value="ZINC METALLOPROTEASE FAMILY M13 NEPRILYSIN-RELATED"/>
    <property type="match status" value="1"/>
</dbReference>
<organism evidence="3">
    <name type="scientific">Gongylonema pulchrum</name>
    <dbReference type="NCBI Taxonomy" id="637853"/>
    <lineage>
        <taxon>Eukaryota</taxon>
        <taxon>Metazoa</taxon>
        <taxon>Ecdysozoa</taxon>
        <taxon>Nematoda</taxon>
        <taxon>Chromadorea</taxon>
        <taxon>Rhabditida</taxon>
        <taxon>Spirurina</taxon>
        <taxon>Spiruromorpha</taxon>
        <taxon>Spiruroidea</taxon>
        <taxon>Gongylonematidae</taxon>
        <taxon>Gongylonema</taxon>
    </lineage>
</organism>
<protein>
    <submittedName>
        <fullName evidence="3">Peptidase_M13_N domain-containing protein</fullName>
    </submittedName>
</protein>
<comment type="similarity">
    <text evidence="1">Belongs to the peptidase M13 family.</text>
</comment>
<dbReference type="WBParaSite" id="GPUH_0000144201-mRNA-1">
    <property type="protein sequence ID" value="GPUH_0000144201-mRNA-1"/>
    <property type="gene ID" value="GPUH_0000144201"/>
</dbReference>
<evidence type="ECO:0000256" key="1">
    <source>
        <dbReference type="ARBA" id="ARBA00007357"/>
    </source>
</evidence>
<dbReference type="AlphaFoldDB" id="A0A183CY98"/>
<feature type="domain" description="Peptidase M13 N-terminal" evidence="2">
    <location>
        <begin position="6"/>
        <end position="355"/>
    </location>
</feature>
<dbReference type="InterPro" id="IPR042089">
    <property type="entry name" value="Peptidase_M13_dom_2"/>
</dbReference>
<dbReference type="PROSITE" id="PS51885">
    <property type="entry name" value="NEPRILYSIN"/>
    <property type="match status" value="1"/>
</dbReference>
<dbReference type="Pfam" id="PF05649">
    <property type="entry name" value="Peptidase_M13_N"/>
    <property type="match status" value="1"/>
</dbReference>
<dbReference type="PANTHER" id="PTHR11733:SF192">
    <property type="entry name" value="NEPRILYSIN-21"/>
    <property type="match status" value="1"/>
</dbReference>
<dbReference type="Gene3D" id="1.10.1380.10">
    <property type="entry name" value="Neutral endopeptidase , domain2"/>
    <property type="match status" value="1"/>
</dbReference>
<dbReference type="SUPFAM" id="SSF55486">
    <property type="entry name" value="Metalloproteases ('zincins'), catalytic domain"/>
    <property type="match status" value="1"/>
</dbReference>
<name>A0A183CY98_9BILA</name>
<evidence type="ECO:0000313" key="3">
    <source>
        <dbReference type="WBParaSite" id="GPUH_0000144201-mRNA-1"/>
    </source>
</evidence>
<evidence type="ECO:0000259" key="2">
    <source>
        <dbReference type="Pfam" id="PF05649"/>
    </source>
</evidence>
<dbReference type="InterPro" id="IPR000718">
    <property type="entry name" value="Peptidase_M13"/>
</dbReference>